<evidence type="ECO:0000313" key="1">
    <source>
        <dbReference type="EMBL" id="KKK77854.1"/>
    </source>
</evidence>
<protein>
    <submittedName>
        <fullName evidence="1">Uncharacterized protein</fullName>
    </submittedName>
</protein>
<feature type="non-terminal residue" evidence="1">
    <location>
        <position position="71"/>
    </location>
</feature>
<dbReference type="EMBL" id="LAZR01054756">
    <property type="protein sequence ID" value="KKK77854.1"/>
    <property type="molecule type" value="Genomic_DNA"/>
</dbReference>
<proteinExistence type="predicted"/>
<accession>A0A0F9AH76</accession>
<dbReference type="AlphaFoldDB" id="A0A0F9AH76"/>
<gene>
    <name evidence="1" type="ORF">LCGC14_2849430</name>
</gene>
<reference evidence="1" key="1">
    <citation type="journal article" date="2015" name="Nature">
        <title>Complex archaea that bridge the gap between prokaryotes and eukaryotes.</title>
        <authorList>
            <person name="Spang A."/>
            <person name="Saw J.H."/>
            <person name="Jorgensen S.L."/>
            <person name="Zaremba-Niedzwiedzka K."/>
            <person name="Martijn J."/>
            <person name="Lind A.E."/>
            <person name="van Eijk R."/>
            <person name="Schleper C."/>
            <person name="Guy L."/>
            <person name="Ettema T.J."/>
        </authorList>
    </citation>
    <scope>NUCLEOTIDE SEQUENCE</scope>
</reference>
<comment type="caution">
    <text evidence="1">The sequence shown here is derived from an EMBL/GenBank/DDBJ whole genome shotgun (WGS) entry which is preliminary data.</text>
</comment>
<organism evidence="1">
    <name type="scientific">marine sediment metagenome</name>
    <dbReference type="NCBI Taxonomy" id="412755"/>
    <lineage>
        <taxon>unclassified sequences</taxon>
        <taxon>metagenomes</taxon>
        <taxon>ecological metagenomes</taxon>
    </lineage>
</organism>
<sequence length="71" mass="7921">MSILTKPYFQARKNNGVLYEPDASCVLWLLGQDDAYSTTIRDRSGQGNHGTINDATWARTGQGLWYLVLDG</sequence>
<name>A0A0F9AH76_9ZZZZ</name>